<comment type="caution">
    <text evidence="1">The sequence shown here is derived from an EMBL/GenBank/DDBJ whole genome shotgun (WGS) entry which is preliminary data.</text>
</comment>
<dbReference type="AlphaFoldDB" id="A0A2S4HCN9"/>
<dbReference type="OrthoDB" id="5297460at2"/>
<sequence length="330" mass="37633">MNHVSRRQFVKSLSLVFSALVAQRSLGNSSDNTAAPFPTVPLLVDDNFGGNFSYIYRNNDLREQFFNFLVNVFHLYPEHELHALIQSFAESYSADENVYKQLQQNIGNIKPFLSELTFALPALNKQKRDMRSQSCELLDTNRRYEGYLEIGSTGRYLDALEEPLDIVGERYFLAERAPNYSLPDILDRGQIMQAGHYIPLADYAPELGKAIPANSLDLVTVFIGFHHCPLPLREQFISDIRDSMKLGGYLIVRDHDAHNDDMHAMVGLAHDVFNMGTNESWEYNAKELRNFYSLAFLDEWLSNSGFQGSGEKLYQAGDPTHNALMVYRKV</sequence>
<dbReference type="Proteomes" id="UP000237222">
    <property type="component" value="Unassembled WGS sequence"/>
</dbReference>
<evidence type="ECO:0000313" key="2">
    <source>
        <dbReference type="Proteomes" id="UP000237222"/>
    </source>
</evidence>
<name>A0A2S4HCN9_9GAMM</name>
<proteinExistence type="predicted"/>
<reference evidence="1 2" key="1">
    <citation type="submission" date="2018-01" db="EMBL/GenBank/DDBJ databases">
        <authorList>
            <person name="Yu X.-D."/>
        </authorList>
    </citation>
    <scope>NUCLEOTIDE SEQUENCE [LARGE SCALE GENOMIC DNA]</scope>
    <source>
        <strain evidence="1 2">ZX-21</strain>
    </source>
</reference>
<accession>A0A2S4HCN9</accession>
<protein>
    <submittedName>
        <fullName evidence="1">Dehydrogenase</fullName>
    </submittedName>
</protein>
<dbReference type="EMBL" id="PQGG01000035">
    <property type="protein sequence ID" value="POP51728.1"/>
    <property type="molecule type" value="Genomic_DNA"/>
</dbReference>
<dbReference type="Gene3D" id="3.40.50.150">
    <property type="entry name" value="Vaccinia Virus protein VP39"/>
    <property type="match status" value="1"/>
</dbReference>
<evidence type="ECO:0000313" key="1">
    <source>
        <dbReference type="EMBL" id="POP51728.1"/>
    </source>
</evidence>
<gene>
    <name evidence="1" type="ORF">C0068_15325</name>
</gene>
<dbReference type="InterPro" id="IPR029063">
    <property type="entry name" value="SAM-dependent_MTases_sf"/>
</dbReference>
<dbReference type="RefSeq" id="WP_103685354.1">
    <property type="nucleotide sequence ID" value="NZ_PQGG01000035.1"/>
</dbReference>
<dbReference type="SUPFAM" id="SSF53335">
    <property type="entry name" value="S-adenosyl-L-methionine-dependent methyltransferases"/>
    <property type="match status" value="1"/>
</dbReference>
<organism evidence="1 2">
    <name type="scientific">Zhongshania marina</name>
    <dbReference type="NCBI Taxonomy" id="2304603"/>
    <lineage>
        <taxon>Bacteria</taxon>
        <taxon>Pseudomonadati</taxon>
        <taxon>Pseudomonadota</taxon>
        <taxon>Gammaproteobacteria</taxon>
        <taxon>Cellvibrionales</taxon>
        <taxon>Spongiibacteraceae</taxon>
        <taxon>Zhongshania</taxon>
    </lineage>
</organism>